<keyword evidence="3" id="KW-1185">Reference proteome</keyword>
<gene>
    <name evidence="2" type="ORF">E3N88_35276</name>
</gene>
<dbReference type="InterPro" id="IPR027951">
    <property type="entry name" value="Nepro_N"/>
</dbReference>
<dbReference type="OrthoDB" id="114080at2759"/>
<dbReference type="Pfam" id="PF14780">
    <property type="entry name" value="NEPRO_N"/>
    <property type="match status" value="1"/>
</dbReference>
<dbReference type="EMBL" id="SZYD01000017">
    <property type="protein sequence ID" value="KAD3067396.1"/>
    <property type="molecule type" value="Genomic_DNA"/>
</dbReference>
<protein>
    <recommendedName>
        <fullName evidence="1">Nucleolus and neural progenitor protein-like N-terminal domain-containing protein</fullName>
    </recommendedName>
</protein>
<dbReference type="PANTHER" id="PTHR34786">
    <property type="entry name" value="OS09G0504900 PROTEIN"/>
    <property type="match status" value="1"/>
</dbReference>
<reference evidence="2 3" key="1">
    <citation type="submission" date="2019-05" db="EMBL/GenBank/DDBJ databases">
        <title>Mikania micrantha, genome provides insights into the molecular mechanism of rapid growth.</title>
        <authorList>
            <person name="Liu B."/>
        </authorList>
    </citation>
    <scope>NUCLEOTIDE SEQUENCE [LARGE SCALE GENOMIC DNA]</scope>
    <source>
        <strain evidence="2">NLD-2019</strain>
        <tissue evidence="2">Leaf</tissue>
    </source>
</reference>
<dbReference type="Proteomes" id="UP000326396">
    <property type="component" value="Linkage Group LG7"/>
</dbReference>
<dbReference type="AlphaFoldDB" id="A0A5N6M1F2"/>
<comment type="caution">
    <text evidence="2">The sequence shown here is derived from an EMBL/GenBank/DDBJ whole genome shotgun (WGS) entry which is preliminary data.</text>
</comment>
<sequence length="350" mass="40183">MDAQVETIEARLRSFISQLQSELGVLERIIYKNKNQHRRSSYFQYLLKVRRDCKLLQSTNLLEIVNSSFFVIHGNRPRQKVHLLESLKRRKDGGKHSFLVRLQGAARLLSKVRLSFLQFHTEISTLLARSFFMGFCMTVLALLARLRVLTQQQMLLDVVSVFNMASSLSRKQQSIKLNHEGIEAFHFIYREYYPTNEQIVFLECVWKTDKFVLVEKTSEPKNTNPEMVTDDVICQGLSTVEYQSIETILGENKPTDVIVDKTCKEDPATMRTDNLSSMDGLTKYGKQVEEDAKDQSGVLESSIENLQQKQFTCSSLLANQDLCKFKPNKVAFISVKKPEASKVDDTFLTS</sequence>
<name>A0A5N6M1F2_9ASTR</name>
<proteinExistence type="predicted"/>
<evidence type="ECO:0000313" key="2">
    <source>
        <dbReference type="EMBL" id="KAD3067396.1"/>
    </source>
</evidence>
<accession>A0A5N6M1F2</accession>
<evidence type="ECO:0000313" key="3">
    <source>
        <dbReference type="Proteomes" id="UP000326396"/>
    </source>
</evidence>
<dbReference type="PANTHER" id="PTHR34786:SF1">
    <property type="entry name" value="OS09G0504900 PROTEIN"/>
    <property type="match status" value="1"/>
</dbReference>
<evidence type="ECO:0000259" key="1">
    <source>
        <dbReference type="Pfam" id="PF14780"/>
    </source>
</evidence>
<organism evidence="2 3">
    <name type="scientific">Mikania micrantha</name>
    <name type="common">bitter vine</name>
    <dbReference type="NCBI Taxonomy" id="192012"/>
    <lineage>
        <taxon>Eukaryota</taxon>
        <taxon>Viridiplantae</taxon>
        <taxon>Streptophyta</taxon>
        <taxon>Embryophyta</taxon>
        <taxon>Tracheophyta</taxon>
        <taxon>Spermatophyta</taxon>
        <taxon>Magnoliopsida</taxon>
        <taxon>eudicotyledons</taxon>
        <taxon>Gunneridae</taxon>
        <taxon>Pentapetalae</taxon>
        <taxon>asterids</taxon>
        <taxon>campanulids</taxon>
        <taxon>Asterales</taxon>
        <taxon>Asteraceae</taxon>
        <taxon>Asteroideae</taxon>
        <taxon>Heliantheae alliance</taxon>
        <taxon>Eupatorieae</taxon>
        <taxon>Mikania</taxon>
    </lineage>
</organism>
<feature type="domain" description="Nucleolus and neural progenitor protein-like N-terminal" evidence="1">
    <location>
        <begin position="4"/>
        <end position="154"/>
    </location>
</feature>